<dbReference type="AlphaFoldDB" id="A0A8X6WQ35"/>
<dbReference type="Proteomes" id="UP000886998">
    <property type="component" value="Unassembled WGS sequence"/>
</dbReference>
<reference evidence="1" key="1">
    <citation type="submission" date="2020-08" db="EMBL/GenBank/DDBJ databases">
        <title>Multicomponent nature underlies the extraordinary mechanical properties of spider dragline silk.</title>
        <authorList>
            <person name="Kono N."/>
            <person name="Nakamura H."/>
            <person name="Mori M."/>
            <person name="Yoshida Y."/>
            <person name="Ohtoshi R."/>
            <person name="Malay A.D."/>
            <person name="Moran D.A.P."/>
            <person name="Tomita M."/>
            <person name="Numata K."/>
            <person name="Arakawa K."/>
        </authorList>
    </citation>
    <scope>NUCLEOTIDE SEQUENCE</scope>
</reference>
<evidence type="ECO:0000313" key="2">
    <source>
        <dbReference type="Proteomes" id="UP000886998"/>
    </source>
</evidence>
<comment type="caution">
    <text evidence="1">The sequence shown here is derived from an EMBL/GenBank/DDBJ whole genome shotgun (WGS) entry which is preliminary data.</text>
</comment>
<name>A0A8X6WQ35_9ARAC</name>
<protein>
    <submittedName>
        <fullName evidence="1">Uncharacterized protein</fullName>
    </submittedName>
</protein>
<proteinExistence type="predicted"/>
<organism evidence="1 2">
    <name type="scientific">Trichonephila inaurata madagascariensis</name>
    <dbReference type="NCBI Taxonomy" id="2747483"/>
    <lineage>
        <taxon>Eukaryota</taxon>
        <taxon>Metazoa</taxon>
        <taxon>Ecdysozoa</taxon>
        <taxon>Arthropoda</taxon>
        <taxon>Chelicerata</taxon>
        <taxon>Arachnida</taxon>
        <taxon>Araneae</taxon>
        <taxon>Araneomorphae</taxon>
        <taxon>Entelegynae</taxon>
        <taxon>Araneoidea</taxon>
        <taxon>Nephilidae</taxon>
        <taxon>Trichonephila</taxon>
        <taxon>Trichonephila inaurata</taxon>
    </lineage>
</organism>
<accession>A0A8X6WQ35</accession>
<dbReference type="EMBL" id="BMAV01001302">
    <property type="protein sequence ID" value="GFY39263.1"/>
    <property type="molecule type" value="Genomic_DNA"/>
</dbReference>
<keyword evidence="2" id="KW-1185">Reference proteome</keyword>
<sequence length="86" mass="9863">MKRTFRSQDYQQHMILECENNVFSPHNGHERSEVDALLATLPLQATQISSLGLAMFMPPSHREEGDSLAFQVLVPEDSPCRRDDEY</sequence>
<gene>
    <name evidence="1" type="ORF">TNIN_52231</name>
</gene>
<evidence type="ECO:0000313" key="1">
    <source>
        <dbReference type="EMBL" id="GFY39263.1"/>
    </source>
</evidence>